<dbReference type="EMBL" id="JAAGVY010000030">
    <property type="protein sequence ID" value="NEN24673.1"/>
    <property type="molecule type" value="Genomic_DNA"/>
</dbReference>
<evidence type="ECO:0000313" key="2">
    <source>
        <dbReference type="Proteomes" id="UP000486602"/>
    </source>
</evidence>
<evidence type="ECO:0000313" key="1">
    <source>
        <dbReference type="EMBL" id="NEN24673.1"/>
    </source>
</evidence>
<keyword evidence="2" id="KW-1185">Reference proteome</keyword>
<name>A0A7K3WSK6_9FLAO</name>
<protein>
    <recommendedName>
        <fullName evidence="3">DUF1579 domain-containing protein</fullName>
    </recommendedName>
</protein>
<proteinExistence type="predicted"/>
<organism evidence="1 2">
    <name type="scientific">Cryomorpha ignava</name>
    <dbReference type="NCBI Taxonomy" id="101383"/>
    <lineage>
        <taxon>Bacteria</taxon>
        <taxon>Pseudomonadati</taxon>
        <taxon>Bacteroidota</taxon>
        <taxon>Flavobacteriia</taxon>
        <taxon>Flavobacteriales</taxon>
        <taxon>Cryomorphaceae</taxon>
        <taxon>Cryomorpha</taxon>
    </lineage>
</organism>
<accession>A0A7K3WSK6</accession>
<dbReference type="AlphaFoldDB" id="A0A7K3WSK6"/>
<dbReference type="RefSeq" id="WP_163286065.1">
    <property type="nucleotide sequence ID" value="NZ_JAAGVY010000030.1"/>
</dbReference>
<evidence type="ECO:0008006" key="3">
    <source>
        <dbReference type="Google" id="ProtNLM"/>
    </source>
</evidence>
<comment type="caution">
    <text evidence="1">The sequence shown here is derived from an EMBL/GenBank/DDBJ whole genome shotgun (WGS) entry which is preliminary data.</text>
</comment>
<dbReference type="Proteomes" id="UP000486602">
    <property type="component" value="Unassembled WGS sequence"/>
</dbReference>
<reference evidence="1 2" key="1">
    <citation type="submission" date="2020-02" db="EMBL/GenBank/DDBJ databases">
        <title>Out from the shadows clarifying the taxonomy of the family Cryomorphaceae and related taxa by utilizing the GTDB taxonomic framework.</title>
        <authorList>
            <person name="Bowman J.P."/>
        </authorList>
    </citation>
    <scope>NUCLEOTIDE SEQUENCE [LARGE SCALE GENOMIC DNA]</scope>
    <source>
        <strain evidence="1 2">QSSC 1-22</strain>
    </source>
</reference>
<gene>
    <name evidence="1" type="ORF">G3O08_14290</name>
</gene>
<sequence length="160" mass="18728">MTAFLINSSFSQPVQPDPEIQAKMAELDFIVGNWKGEGWMMREGGKSNFDQTEKIKYKLDSTLIVIEGLGMAGGRVIHNAYAIISYNKQDGEYSFRSYLPNGENNEFDAELIDNKLHWYPNDNLRYIIWLNEKGQWYETGEYKKGEEWIQYFEMTLDRVD</sequence>